<dbReference type="AlphaFoldDB" id="A0A543H9R2"/>
<organism evidence="3 4">
    <name type="scientific">Humibacillus xanthopallidus</name>
    <dbReference type="NCBI Taxonomy" id="412689"/>
    <lineage>
        <taxon>Bacteria</taxon>
        <taxon>Bacillati</taxon>
        <taxon>Actinomycetota</taxon>
        <taxon>Actinomycetes</taxon>
        <taxon>Micrococcales</taxon>
        <taxon>Intrasporangiaceae</taxon>
        <taxon>Humibacillus</taxon>
    </lineage>
</organism>
<dbReference type="InterPro" id="IPR010273">
    <property type="entry name" value="DUF881"/>
</dbReference>
<dbReference type="EMBL" id="VFPM01000005">
    <property type="protein sequence ID" value="TQM55086.1"/>
    <property type="molecule type" value="Genomic_DNA"/>
</dbReference>
<keyword evidence="4" id="KW-1185">Reference proteome</keyword>
<evidence type="ECO:0000313" key="4">
    <source>
        <dbReference type="Proteomes" id="UP000316747"/>
    </source>
</evidence>
<dbReference type="OrthoDB" id="3214641at2"/>
<comment type="similarity">
    <text evidence="1">Belongs to the UPF0749 family.</text>
</comment>
<evidence type="ECO:0000313" key="3">
    <source>
        <dbReference type="EMBL" id="TQM55086.1"/>
    </source>
</evidence>
<gene>
    <name evidence="3" type="ORF">FBY41_4410</name>
</gene>
<dbReference type="Pfam" id="PF05949">
    <property type="entry name" value="DUF881"/>
    <property type="match status" value="1"/>
</dbReference>
<feature type="region of interest" description="Disordered" evidence="2">
    <location>
        <begin position="1"/>
        <end position="31"/>
    </location>
</feature>
<protein>
    <submittedName>
        <fullName evidence="3">Uncharacterized protein YlxW (UPF0749 family)</fullName>
    </submittedName>
</protein>
<dbReference type="Proteomes" id="UP000316747">
    <property type="component" value="Unassembled WGS sequence"/>
</dbReference>
<dbReference type="RefSeq" id="WP_141847189.1">
    <property type="nucleotide sequence ID" value="NZ_VFPM01000005.1"/>
</dbReference>
<comment type="caution">
    <text evidence="3">The sequence shown here is derived from an EMBL/GenBank/DDBJ whole genome shotgun (WGS) entry which is preliminary data.</text>
</comment>
<name>A0A543H9R2_9MICO</name>
<evidence type="ECO:0000256" key="2">
    <source>
        <dbReference type="SAM" id="MobiDB-lite"/>
    </source>
</evidence>
<proteinExistence type="inferred from homology"/>
<dbReference type="GO" id="GO:0005886">
    <property type="term" value="C:plasma membrane"/>
    <property type="evidence" value="ECO:0007669"/>
    <property type="project" value="TreeGrafter"/>
</dbReference>
<dbReference type="PANTHER" id="PTHR37313">
    <property type="entry name" value="UPF0749 PROTEIN RV1825"/>
    <property type="match status" value="1"/>
</dbReference>
<sequence>MTSATPPVDSPEPQTDEPAEGQQTPPTAAASRPRLTWRLVVPVVTAAAGLMFAMSFQAAQGSDLRADRDLPQLIMDGDAKVSAKAAQLDALRAEVDTLSKTSAPSDQRLASLGERADALAETAATTKVRGSAIEVTLDDAHRTVDSLPDGFTADDIVVHQQDVQAVVNALWASGAEAMMIQDQRVISTSAVRCVGNTLILQGRVYAPPYRITAIGDVERMQRGLDGDTAVGIYKQYVDAVGLGWSQKSLGTVEFPAYSGSVDFQFATPLE</sequence>
<evidence type="ECO:0000256" key="1">
    <source>
        <dbReference type="ARBA" id="ARBA00009108"/>
    </source>
</evidence>
<reference evidence="3 4" key="1">
    <citation type="submission" date="2019-06" db="EMBL/GenBank/DDBJ databases">
        <title>Genome sequencing of plant associated microbes to promote plant fitness in Sorghum bicolor and Oryza sativa.</title>
        <authorList>
            <person name="Coleman-Derr D."/>
        </authorList>
    </citation>
    <scope>NUCLEOTIDE SEQUENCE [LARGE SCALE GENOMIC DNA]</scope>
    <source>
        <strain evidence="3 4">KV-663</strain>
    </source>
</reference>
<dbReference type="Gene3D" id="3.30.70.1880">
    <property type="entry name" value="Protein of unknown function DUF881"/>
    <property type="match status" value="1"/>
</dbReference>
<accession>A0A543H9R2</accession>
<dbReference type="PANTHER" id="PTHR37313:SF4">
    <property type="entry name" value="CONSERVED MEMBRANE PROTEIN-RELATED"/>
    <property type="match status" value="1"/>
</dbReference>